<feature type="domain" description="HIT" evidence="2">
    <location>
        <begin position="6"/>
        <end position="112"/>
    </location>
</feature>
<dbReference type="InterPro" id="IPR001310">
    <property type="entry name" value="Histidine_triad_HIT"/>
</dbReference>
<accession>A0ABY7JV45</accession>
<organism evidence="3 4">
    <name type="scientific">Jatrophihabitans cynanchi</name>
    <dbReference type="NCBI Taxonomy" id="2944128"/>
    <lineage>
        <taxon>Bacteria</taxon>
        <taxon>Bacillati</taxon>
        <taxon>Actinomycetota</taxon>
        <taxon>Actinomycetes</taxon>
        <taxon>Jatrophihabitantales</taxon>
        <taxon>Jatrophihabitantaceae</taxon>
        <taxon>Jatrophihabitans</taxon>
    </lineage>
</organism>
<proteinExistence type="predicted"/>
<dbReference type="PROSITE" id="PS51084">
    <property type="entry name" value="HIT_2"/>
    <property type="match status" value="1"/>
</dbReference>
<keyword evidence="4" id="KW-1185">Reference proteome</keyword>
<evidence type="ECO:0000256" key="1">
    <source>
        <dbReference type="PROSITE-ProRule" id="PRU00464"/>
    </source>
</evidence>
<dbReference type="EMBL" id="CP097463">
    <property type="protein sequence ID" value="WAX56424.1"/>
    <property type="molecule type" value="Genomic_DNA"/>
</dbReference>
<dbReference type="SUPFAM" id="SSF54197">
    <property type="entry name" value="HIT-like"/>
    <property type="match status" value="1"/>
</dbReference>
<dbReference type="PRINTS" id="PR00332">
    <property type="entry name" value="HISTRIAD"/>
</dbReference>
<dbReference type="InterPro" id="IPR036265">
    <property type="entry name" value="HIT-like_sf"/>
</dbReference>
<dbReference type="Pfam" id="PF01230">
    <property type="entry name" value="HIT"/>
    <property type="match status" value="1"/>
</dbReference>
<dbReference type="PANTHER" id="PTHR23089">
    <property type="entry name" value="HISTIDINE TRIAD HIT PROTEIN"/>
    <property type="match status" value="1"/>
</dbReference>
<evidence type="ECO:0000313" key="3">
    <source>
        <dbReference type="EMBL" id="WAX56424.1"/>
    </source>
</evidence>
<dbReference type="InterPro" id="IPR011146">
    <property type="entry name" value="HIT-like"/>
</dbReference>
<dbReference type="Proteomes" id="UP001164693">
    <property type="component" value="Chromosome"/>
</dbReference>
<gene>
    <name evidence="3" type="ORF">M6B22_18070</name>
</gene>
<evidence type="ECO:0000259" key="2">
    <source>
        <dbReference type="PROSITE" id="PS51084"/>
    </source>
</evidence>
<protein>
    <submittedName>
        <fullName evidence="3">HIT domain-containing protein</fullName>
    </submittedName>
</protein>
<feature type="short sequence motif" description="Histidine triad motif" evidence="1">
    <location>
        <begin position="96"/>
        <end position="100"/>
    </location>
</feature>
<evidence type="ECO:0000313" key="4">
    <source>
        <dbReference type="Proteomes" id="UP001164693"/>
    </source>
</evidence>
<sequence length="112" mass="11853">MAKDCLFCSIVAGEVPATTVYQNADVVAFDDLNPQAPTHVLVVPRKHVPDLAELGTDPHTSAALTAGIRATAEHLGLADFRTVFNTGAGAQQTVFHVHAHVLAGREFSWPPG</sequence>
<reference evidence="3" key="1">
    <citation type="submission" date="2022-05" db="EMBL/GenBank/DDBJ databases">
        <title>Jatrophihabitans sp. SB3-54 whole genome sequence.</title>
        <authorList>
            <person name="Suh M.K."/>
            <person name="Eom M.K."/>
            <person name="Kim J.S."/>
            <person name="Kim H.S."/>
            <person name="Do H.E."/>
            <person name="Shin Y.K."/>
            <person name="Lee J.-S."/>
        </authorList>
    </citation>
    <scope>NUCLEOTIDE SEQUENCE</scope>
    <source>
        <strain evidence="3">SB3-54</strain>
    </source>
</reference>
<name>A0ABY7JV45_9ACTN</name>
<dbReference type="Gene3D" id="3.30.428.10">
    <property type="entry name" value="HIT-like"/>
    <property type="match status" value="1"/>
</dbReference>